<keyword evidence="7" id="KW-0677">Repeat</keyword>
<evidence type="ECO:0000256" key="4">
    <source>
        <dbReference type="ARBA" id="ARBA00022490"/>
    </source>
</evidence>
<sequence length="165" mass="18371">MTRKIQVNIPAGVEDGSQLRMQGEGEAGVNGGPPGDLYILLRVKPHPFFRRDGDDIYCEVPITFVQAALGDEIEVPTLDGRVKLKIPPGTQSETYFRIRGKGVPRLRGHGQGDQHVKVVVVVPTRLTERQKQLLREFAEEGDAAEGMGGQEQTFFERMKRAFRGE</sequence>
<evidence type="ECO:0000256" key="7">
    <source>
        <dbReference type="ARBA" id="ARBA00022737"/>
    </source>
</evidence>
<dbReference type="Pfam" id="PF01556">
    <property type="entry name" value="DnaJ_C"/>
    <property type="match status" value="1"/>
</dbReference>
<dbReference type="SUPFAM" id="SSF49493">
    <property type="entry name" value="HSP40/DnaJ peptide-binding domain"/>
    <property type="match status" value="2"/>
</dbReference>
<dbReference type="InterPro" id="IPR008971">
    <property type="entry name" value="HSP40/DnaJ_pept-bd"/>
</dbReference>
<evidence type="ECO:0000256" key="3">
    <source>
        <dbReference type="ARBA" id="ARBA00011738"/>
    </source>
</evidence>
<dbReference type="PANTHER" id="PTHR43096">
    <property type="entry name" value="DNAJ HOMOLOG 1, MITOCHONDRIAL-RELATED"/>
    <property type="match status" value="1"/>
</dbReference>
<keyword evidence="10" id="KW-0346">Stress response</keyword>
<evidence type="ECO:0000256" key="6">
    <source>
        <dbReference type="ARBA" id="ARBA00022723"/>
    </source>
</evidence>
<comment type="subcellular location">
    <subcellularLocation>
        <location evidence="2">Cytoplasm</location>
    </subcellularLocation>
</comment>
<evidence type="ECO:0000256" key="11">
    <source>
        <dbReference type="ARBA" id="ARBA00023186"/>
    </source>
</evidence>
<keyword evidence="9" id="KW-0862">Zinc</keyword>
<comment type="subunit">
    <text evidence="3">Homodimer.</text>
</comment>
<dbReference type="Proteomes" id="UP000196475">
    <property type="component" value="Unassembled WGS sequence"/>
</dbReference>
<evidence type="ECO:0000259" key="12">
    <source>
        <dbReference type="Pfam" id="PF01556"/>
    </source>
</evidence>
<keyword evidence="8" id="KW-0863">Zinc-finger</keyword>
<evidence type="ECO:0000256" key="9">
    <source>
        <dbReference type="ARBA" id="ARBA00022833"/>
    </source>
</evidence>
<dbReference type="GO" id="GO:0042026">
    <property type="term" value="P:protein refolding"/>
    <property type="evidence" value="ECO:0007669"/>
    <property type="project" value="TreeGrafter"/>
</dbReference>
<name>A0A1Y3PT33_9BACI</name>
<keyword evidence="4" id="KW-0963">Cytoplasm</keyword>
<evidence type="ECO:0000313" key="13">
    <source>
        <dbReference type="EMBL" id="OUM87479.1"/>
    </source>
</evidence>
<dbReference type="FunFam" id="2.60.260.20:FF:000004">
    <property type="entry name" value="Molecular chaperone DnaJ"/>
    <property type="match status" value="1"/>
</dbReference>
<reference evidence="14" key="1">
    <citation type="submission" date="2016-06" db="EMBL/GenBank/DDBJ databases">
        <authorList>
            <person name="Nascimento L."/>
            <person name="Pereira R.V."/>
            <person name="Martins L.F."/>
            <person name="Quaggio R.B."/>
            <person name="Silva A.M."/>
            <person name="Setubal J.C."/>
        </authorList>
    </citation>
    <scope>NUCLEOTIDE SEQUENCE [LARGE SCALE GENOMIC DNA]</scope>
</reference>
<dbReference type="GO" id="GO:0005737">
    <property type="term" value="C:cytoplasm"/>
    <property type="evidence" value="ECO:0007669"/>
    <property type="project" value="UniProtKB-SubCell"/>
</dbReference>
<evidence type="ECO:0000256" key="1">
    <source>
        <dbReference type="ARBA" id="ARBA00001947"/>
    </source>
</evidence>
<dbReference type="CDD" id="cd10747">
    <property type="entry name" value="DnaJ_C"/>
    <property type="match status" value="1"/>
</dbReference>
<comment type="caution">
    <text evidence="13">The sequence shown here is derived from an EMBL/GenBank/DDBJ whole genome shotgun (WGS) entry which is preliminary data.</text>
</comment>
<dbReference type="EMBL" id="LZRT01000075">
    <property type="protein sequence ID" value="OUM87479.1"/>
    <property type="molecule type" value="Genomic_DNA"/>
</dbReference>
<proteinExistence type="predicted"/>
<dbReference type="GO" id="GO:0008270">
    <property type="term" value="F:zinc ion binding"/>
    <property type="evidence" value="ECO:0007669"/>
    <property type="project" value="UniProtKB-KW"/>
</dbReference>
<dbReference type="PANTHER" id="PTHR43096:SF48">
    <property type="entry name" value="CHAPERONE PROTEIN DNAJ"/>
    <property type="match status" value="1"/>
</dbReference>
<comment type="cofactor">
    <cofactor evidence="1">
        <name>Zn(2+)</name>
        <dbReference type="ChEBI" id="CHEBI:29105"/>
    </cofactor>
</comment>
<keyword evidence="6" id="KW-0479">Metal-binding</keyword>
<keyword evidence="5" id="KW-0235">DNA replication</keyword>
<evidence type="ECO:0000256" key="8">
    <source>
        <dbReference type="ARBA" id="ARBA00022771"/>
    </source>
</evidence>
<feature type="domain" description="Chaperone DnaJ C-terminal" evidence="12">
    <location>
        <begin position="3"/>
        <end position="123"/>
    </location>
</feature>
<evidence type="ECO:0000256" key="2">
    <source>
        <dbReference type="ARBA" id="ARBA00004496"/>
    </source>
</evidence>
<dbReference type="AlphaFoldDB" id="A0A1Y3PT33"/>
<accession>A0A1Y3PT33</accession>
<evidence type="ECO:0000313" key="14">
    <source>
        <dbReference type="Proteomes" id="UP000196475"/>
    </source>
</evidence>
<evidence type="ECO:0000256" key="5">
    <source>
        <dbReference type="ARBA" id="ARBA00022705"/>
    </source>
</evidence>
<dbReference type="Gene3D" id="2.60.260.20">
    <property type="entry name" value="Urease metallochaperone UreE, N-terminal domain"/>
    <property type="match status" value="2"/>
</dbReference>
<organism evidence="13 14">
    <name type="scientific">Bacillus thermozeamaize</name>
    <dbReference type="NCBI Taxonomy" id="230954"/>
    <lineage>
        <taxon>Bacteria</taxon>
        <taxon>Bacillati</taxon>
        <taxon>Bacillota</taxon>
        <taxon>Bacilli</taxon>
        <taxon>Bacillales</taxon>
        <taxon>Bacillaceae</taxon>
        <taxon>Bacillus</taxon>
    </lineage>
</organism>
<dbReference type="GO" id="GO:0051082">
    <property type="term" value="F:unfolded protein binding"/>
    <property type="evidence" value="ECO:0007669"/>
    <property type="project" value="InterPro"/>
</dbReference>
<protein>
    <recommendedName>
        <fullName evidence="12">Chaperone DnaJ C-terminal domain-containing protein</fullName>
    </recommendedName>
</protein>
<evidence type="ECO:0000256" key="10">
    <source>
        <dbReference type="ARBA" id="ARBA00023016"/>
    </source>
</evidence>
<gene>
    <name evidence="13" type="ORF">BAA01_12825</name>
</gene>
<dbReference type="GO" id="GO:0006260">
    <property type="term" value="P:DNA replication"/>
    <property type="evidence" value="ECO:0007669"/>
    <property type="project" value="UniProtKB-KW"/>
</dbReference>
<dbReference type="InterPro" id="IPR002939">
    <property type="entry name" value="DnaJ_C"/>
</dbReference>
<keyword evidence="11" id="KW-0143">Chaperone</keyword>